<evidence type="ECO:0000256" key="3">
    <source>
        <dbReference type="SAM" id="SignalP"/>
    </source>
</evidence>
<proteinExistence type="inferred from homology"/>
<dbReference type="PANTHER" id="PTHR35527">
    <property type="entry name" value="CHOLOYLGLYCINE HYDROLASE"/>
    <property type="match status" value="1"/>
</dbReference>
<sequence length="391" mass="42188">MPMRKTVCALMSGCVAVMALAAPALACTTLRYFDAANRLYLGRTLELAAALPYQLVYFPAGQKFKSDEVSGHPSLNYQSRYAIFGIAFPDVSPGGKAKIALNDLKLIDGINEAGLSFALLAYPNVNGPQKQIEKTRAILAAVDLGTWTLGQFASAADVRQALARQPAMLAPIRALGGAEGPFHFIVYDRTGASIVIEFNKGKETVYENPVGVMTNGPQFSWHLTNLNNYTHLSNIDKSSGSFGGFKVKQPDSGISTAGLPASDTSVGRFVRAAFYSTYTQKAKTPDQAVRTLAHVMNNFDRPIGISINKSGGEGDTLDKGLGITGESEYTTWTRLADLERLRFFVRDYTALNYTMFELGKLRTTKKPAVIPLAAFIDKPDGTSAVMDAAGK</sequence>
<evidence type="ECO:0000313" key="5">
    <source>
        <dbReference type="EMBL" id="GGA93464.1"/>
    </source>
</evidence>
<dbReference type="SUPFAM" id="SSF56235">
    <property type="entry name" value="N-terminal nucleophile aminohydrolases (Ntn hydrolases)"/>
    <property type="match status" value="1"/>
</dbReference>
<feature type="domain" description="Choloylglycine hydrolase/NAAA C-terminal" evidence="4">
    <location>
        <begin position="27"/>
        <end position="354"/>
    </location>
</feature>
<organism evidence="5 6">
    <name type="scientific">Brucella endophytica</name>
    <dbReference type="NCBI Taxonomy" id="1963359"/>
    <lineage>
        <taxon>Bacteria</taxon>
        <taxon>Pseudomonadati</taxon>
        <taxon>Pseudomonadota</taxon>
        <taxon>Alphaproteobacteria</taxon>
        <taxon>Hyphomicrobiales</taxon>
        <taxon>Brucellaceae</taxon>
        <taxon>Brucella/Ochrobactrum group</taxon>
        <taxon>Brucella</taxon>
    </lineage>
</organism>
<gene>
    <name evidence="5" type="ORF">GCM10011491_22010</name>
</gene>
<keyword evidence="6" id="KW-1185">Reference proteome</keyword>
<feature type="chain" id="PRO_5037296070" evidence="3">
    <location>
        <begin position="27"/>
        <end position="391"/>
    </location>
</feature>
<accession>A0A916SEG4</accession>
<protein>
    <submittedName>
        <fullName evidence="5">Hydrolase</fullName>
    </submittedName>
</protein>
<keyword evidence="2 5" id="KW-0378">Hydrolase</keyword>
<comment type="caution">
    <text evidence="5">The sequence shown here is derived from an EMBL/GenBank/DDBJ whole genome shotgun (WGS) entry which is preliminary data.</text>
</comment>
<dbReference type="Pfam" id="PF02275">
    <property type="entry name" value="CBAH"/>
    <property type="match status" value="1"/>
</dbReference>
<dbReference type="InterPro" id="IPR052193">
    <property type="entry name" value="Peptidase_C59"/>
</dbReference>
<evidence type="ECO:0000259" key="4">
    <source>
        <dbReference type="Pfam" id="PF02275"/>
    </source>
</evidence>
<evidence type="ECO:0000313" key="6">
    <source>
        <dbReference type="Proteomes" id="UP000646478"/>
    </source>
</evidence>
<feature type="signal peptide" evidence="3">
    <location>
        <begin position="1"/>
        <end position="26"/>
    </location>
</feature>
<dbReference type="EMBL" id="BMHH01000007">
    <property type="protein sequence ID" value="GGA93464.1"/>
    <property type="molecule type" value="Genomic_DNA"/>
</dbReference>
<dbReference type="PANTHER" id="PTHR35527:SF2">
    <property type="entry name" value="HYDROLASE"/>
    <property type="match status" value="1"/>
</dbReference>
<dbReference type="AlphaFoldDB" id="A0A916SEG4"/>
<dbReference type="InterPro" id="IPR029055">
    <property type="entry name" value="Ntn_hydrolases_N"/>
</dbReference>
<dbReference type="Proteomes" id="UP000646478">
    <property type="component" value="Unassembled WGS sequence"/>
</dbReference>
<dbReference type="Gene3D" id="3.60.60.10">
    <property type="entry name" value="Penicillin V Acylase, Chain A"/>
    <property type="match status" value="1"/>
</dbReference>
<dbReference type="RefSeq" id="WP_236016134.1">
    <property type="nucleotide sequence ID" value="NZ_BMHH01000007.1"/>
</dbReference>
<dbReference type="GO" id="GO:0016787">
    <property type="term" value="F:hydrolase activity"/>
    <property type="evidence" value="ECO:0007669"/>
    <property type="project" value="UniProtKB-KW"/>
</dbReference>
<reference evidence="5" key="1">
    <citation type="journal article" date="2014" name="Int. J. Syst. Evol. Microbiol.">
        <title>Complete genome sequence of Corynebacterium casei LMG S-19264T (=DSM 44701T), isolated from a smear-ripened cheese.</title>
        <authorList>
            <consortium name="US DOE Joint Genome Institute (JGI-PGF)"/>
            <person name="Walter F."/>
            <person name="Albersmeier A."/>
            <person name="Kalinowski J."/>
            <person name="Ruckert C."/>
        </authorList>
    </citation>
    <scope>NUCLEOTIDE SEQUENCE</scope>
    <source>
        <strain evidence="5">CGMCC 1.15082</strain>
    </source>
</reference>
<name>A0A916SEG4_9HYPH</name>
<comment type="similarity">
    <text evidence="1">Belongs to the peptidase C59 family.</text>
</comment>
<evidence type="ECO:0000256" key="1">
    <source>
        <dbReference type="ARBA" id="ARBA00006625"/>
    </source>
</evidence>
<reference evidence="5" key="2">
    <citation type="submission" date="2020-09" db="EMBL/GenBank/DDBJ databases">
        <authorList>
            <person name="Sun Q."/>
            <person name="Zhou Y."/>
        </authorList>
    </citation>
    <scope>NUCLEOTIDE SEQUENCE</scope>
    <source>
        <strain evidence="5">CGMCC 1.15082</strain>
    </source>
</reference>
<keyword evidence="3" id="KW-0732">Signal</keyword>
<evidence type="ECO:0000256" key="2">
    <source>
        <dbReference type="ARBA" id="ARBA00022801"/>
    </source>
</evidence>
<dbReference type="InterPro" id="IPR029132">
    <property type="entry name" value="CBAH/NAAA_C"/>
</dbReference>